<dbReference type="Proteomes" id="UP001265315">
    <property type="component" value="Unassembled WGS sequence"/>
</dbReference>
<sequence length="81" mass="9439">MMFETSHEQRLIDEYCGDNDLLKTLEREYHRGDEYALIRGKRGSKSLETKVWFIRKNDLPTMQEGPFENGPPVISEESACT</sequence>
<gene>
    <name evidence="2" type="ORF">J2W61_001458</name>
</gene>
<protein>
    <submittedName>
        <fullName evidence="2">Uncharacterized protein</fullName>
    </submittedName>
</protein>
<accession>A0AAW8LNA1</accession>
<proteinExistence type="predicted"/>
<reference evidence="2" key="1">
    <citation type="submission" date="2023-07" db="EMBL/GenBank/DDBJ databases">
        <title>Sorghum-associated microbial communities from plants grown in Nebraska, USA.</title>
        <authorList>
            <person name="Schachtman D."/>
        </authorList>
    </citation>
    <scope>NUCLEOTIDE SEQUENCE</scope>
    <source>
        <strain evidence="2">1457</strain>
    </source>
</reference>
<evidence type="ECO:0000313" key="3">
    <source>
        <dbReference type="Proteomes" id="UP001265315"/>
    </source>
</evidence>
<evidence type="ECO:0000313" key="2">
    <source>
        <dbReference type="EMBL" id="MDR6701630.1"/>
    </source>
</evidence>
<dbReference type="AlphaFoldDB" id="A0AAW8LNA1"/>
<dbReference type="EMBL" id="JAVDSW010000001">
    <property type="protein sequence ID" value="MDR6701630.1"/>
    <property type="molecule type" value="Genomic_DNA"/>
</dbReference>
<organism evidence="2 3">
    <name type="scientific">Agrobacterium tumefaciens</name>
    <dbReference type="NCBI Taxonomy" id="358"/>
    <lineage>
        <taxon>Bacteria</taxon>
        <taxon>Pseudomonadati</taxon>
        <taxon>Pseudomonadota</taxon>
        <taxon>Alphaproteobacteria</taxon>
        <taxon>Hyphomicrobiales</taxon>
        <taxon>Rhizobiaceae</taxon>
        <taxon>Rhizobium/Agrobacterium group</taxon>
        <taxon>Agrobacterium</taxon>
        <taxon>Agrobacterium tumefaciens complex</taxon>
    </lineage>
</organism>
<comment type="caution">
    <text evidence="2">The sequence shown here is derived from an EMBL/GenBank/DDBJ whole genome shotgun (WGS) entry which is preliminary data.</text>
</comment>
<name>A0AAW8LNA1_AGRTU</name>
<dbReference type="RefSeq" id="WP_209689030.1">
    <property type="nucleotide sequence ID" value="NZ_JAGIPM010000001.1"/>
</dbReference>
<feature type="region of interest" description="Disordered" evidence="1">
    <location>
        <begin position="61"/>
        <end position="81"/>
    </location>
</feature>
<evidence type="ECO:0000256" key="1">
    <source>
        <dbReference type="SAM" id="MobiDB-lite"/>
    </source>
</evidence>